<comment type="caution">
    <text evidence="11">The sequence shown here is derived from an EMBL/GenBank/DDBJ whole genome shotgun (WGS) entry which is preliminary data.</text>
</comment>
<keyword evidence="5 6" id="KW-0472">Membrane</keyword>
<evidence type="ECO:0000256" key="1">
    <source>
        <dbReference type="ARBA" id="ARBA00004162"/>
    </source>
</evidence>
<gene>
    <name evidence="11" type="ORF">M3N64_12635</name>
</gene>
<dbReference type="Pfam" id="PF22819">
    <property type="entry name" value="TcaA_5th"/>
    <property type="match status" value="1"/>
</dbReference>
<dbReference type="Pfam" id="PF22820">
    <property type="entry name" value="TcaA_3rd_4th"/>
    <property type="match status" value="1"/>
</dbReference>
<evidence type="ECO:0000259" key="10">
    <source>
        <dbReference type="Pfam" id="PF22820"/>
    </source>
</evidence>
<keyword evidence="4 6" id="KW-1133">Transmembrane helix</keyword>
<feature type="domain" description="TcaA second" evidence="8">
    <location>
        <begin position="93"/>
        <end position="186"/>
    </location>
</feature>
<dbReference type="PANTHER" id="PTHR40038">
    <property type="entry name" value="MEMBRANE-ASSOCIATED PROTEIN TCAA"/>
    <property type="match status" value="1"/>
</dbReference>
<dbReference type="EMBL" id="JAMAST010000021">
    <property type="protein sequence ID" value="MCL1632767.1"/>
    <property type="molecule type" value="Genomic_DNA"/>
</dbReference>
<dbReference type="PANTHER" id="PTHR40038:SF1">
    <property type="entry name" value="MEMBRANE-ASSOCIATED PROTEIN TCAA"/>
    <property type="match status" value="1"/>
</dbReference>
<evidence type="ECO:0000256" key="3">
    <source>
        <dbReference type="ARBA" id="ARBA00022692"/>
    </source>
</evidence>
<protein>
    <submittedName>
        <fullName evidence="11">Zinc-ribbon domain-containing protein</fullName>
    </submittedName>
</protein>
<keyword evidence="2" id="KW-1003">Cell membrane</keyword>
<feature type="domain" description="Zinc-ribbon" evidence="7">
    <location>
        <begin position="4"/>
        <end position="25"/>
    </location>
</feature>
<dbReference type="Pfam" id="PF13240">
    <property type="entry name" value="Zn_Ribbon_1"/>
    <property type="match status" value="1"/>
</dbReference>
<evidence type="ECO:0000256" key="5">
    <source>
        <dbReference type="ARBA" id="ARBA00023136"/>
    </source>
</evidence>
<feature type="transmembrane region" description="Helical" evidence="6">
    <location>
        <begin position="69"/>
        <end position="87"/>
    </location>
</feature>
<organism evidence="11 12">
    <name type="scientific">Sporolactobacillus mangiferae</name>
    <dbReference type="NCBI Taxonomy" id="2940498"/>
    <lineage>
        <taxon>Bacteria</taxon>
        <taxon>Bacillati</taxon>
        <taxon>Bacillota</taxon>
        <taxon>Bacilli</taxon>
        <taxon>Bacillales</taxon>
        <taxon>Sporolactobacillaceae</taxon>
        <taxon>Sporolactobacillus</taxon>
    </lineage>
</organism>
<feature type="domain" description="TcaA 4th" evidence="10">
    <location>
        <begin position="263"/>
        <end position="332"/>
    </location>
</feature>
<evidence type="ECO:0000259" key="8">
    <source>
        <dbReference type="Pfam" id="PF22813"/>
    </source>
</evidence>
<sequence length="495" mass="54562">MALHCTQCGKVLEDGAKFCTNCGHPAVQVSENEPAAALAQAEVAPVPQQSPPTRYAETSARTLTIRKRIYIPIIIIAILLAGLYYTGKVLADPQRTVESFKNAVRDHKAHQLASMIHTNENTKVTDEQAKAMLSLFEKYPETYSASLSAMESSAGHSGKQPNGSTALYRLKKHGKKFLLFDNYEISTKVVHPKAVTNLKGMKVGIKGIGKTRTADKASGDSPETVVLDAVIPGYYTLVGKSKDINTSKSFAFVSSSGKVDFTAIYLPVTANIPSAELFMNDQDTGKKLGEHTTVGPFKKNDTPSFYAVYTVNGKSIKSDTVTITKDDSDYDDGTLTLEDAQEGVELYFEEADSEDFYSLDQEDADSEANRDVLEFFFQQYLDSLGSAISNQATDEVSDYYETGSDFTKSEMKSIENLGDKEITESNQSFTIDKSTYKDSDTFSVDVTEDWNEYYYDDDNNEVDKDFTLKSNYSVKQTAPGTLKIVGHKTLSKSEN</sequence>
<evidence type="ECO:0000256" key="2">
    <source>
        <dbReference type="ARBA" id="ARBA00022475"/>
    </source>
</evidence>
<evidence type="ECO:0000313" key="12">
    <source>
        <dbReference type="Proteomes" id="UP001203004"/>
    </source>
</evidence>
<reference evidence="11 12" key="1">
    <citation type="submission" date="2022-05" db="EMBL/GenBank/DDBJ databases">
        <title>Sporolactobacillus sp nov CPB3-1, isolated from tree bark (Mangifera indica L.).</title>
        <authorList>
            <person name="Phuengjayaem S."/>
            <person name="Tanasupawat S."/>
        </authorList>
    </citation>
    <scope>NUCLEOTIDE SEQUENCE [LARGE SCALE GENOMIC DNA]</scope>
    <source>
        <strain evidence="11 12">CPB3-1</strain>
    </source>
</reference>
<evidence type="ECO:0000259" key="9">
    <source>
        <dbReference type="Pfam" id="PF22819"/>
    </source>
</evidence>
<dbReference type="Proteomes" id="UP001203004">
    <property type="component" value="Unassembled WGS sequence"/>
</dbReference>
<evidence type="ECO:0000259" key="7">
    <source>
        <dbReference type="Pfam" id="PF13240"/>
    </source>
</evidence>
<keyword evidence="12" id="KW-1185">Reference proteome</keyword>
<dbReference type="RefSeq" id="WP_249102863.1">
    <property type="nucleotide sequence ID" value="NZ_JAMAST010000021.1"/>
</dbReference>
<feature type="domain" description="TcaA protein NTF2-like" evidence="9">
    <location>
        <begin position="372"/>
        <end position="484"/>
    </location>
</feature>
<dbReference type="InterPro" id="IPR054530">
    <property type="entry name" value="TcaA_4th"/>
</dbReference>
<accession>A0ABT0MD08</accession>
<name>A0ABT0MD08_9BACL</name>
<proteinExistence type="predicted"/>
<dbReference type="InterPro" id="IPR054529">
    <property type="entry name" value="TcaA_2nd"/>
</dbReference>
<dbReference type="Pfam" id="PF22813">
    <property type="entry name" value="TcaA_2nd"/>
    <property type="match status" value="1"/>
</dbReference>
<dbReference type="InterPro" id="IPR054528">
    <property type="entry name" value="TcaA_5th"/>
</dbReference>
<dbReference type="InterPro" id="IPR026870">
    <property type="entry name" value="Zinc_ribbon_dom"/>
</dbReference>
<comment type="subcellular location">
    <subcellularLocation>
        <location evidence="1">Cell membrane</location>
        <topology evidence="1">Single-pass membrane protein</topology>
    </subcellularLocation>
</comment>
<keyword evidence="3 6" id="KW-0812">Transmembrane</keyword>
<evidence type="ECO:0000256" key="6">
    <source>
        <dbReference type="SAM" id="Phobius"/>
    </source>
</evidence>
<evidence type="ECO:0000256" key="4">
    <source>
        <dbReference type="ARBA" id="ARBA00022989"/>
    </source>
</evidence>
<evidence type="ECO:0000313" key="11">
    <source>
        <dbReference type="EMBL" id="MCL1632767.1"/>
    </source>
</evidence>